<reference evidence="1 2" key="1">
    <citation type="journal article" date="2021" name="BMC Genomics">
        <title>Datura genome reveals duplications of psychoactive alkaloid biosynthetic genes and high mutation rate following tissue culture.</title>
        <authorList>
            <person name="Rajewski A."/>
            <person name="Carter-House D."/>
            <person name="Stajich J."/>
            <person name="Litt A."/>
        </authorList>
    </citation>
    <scope>NUCLEOTIDE SEQUENCE [LARGE SCALE GENOMIC DNA]</scope>
    <source>
        <strain evidence="1">AR-01</strain>
    </source>
</reference>
<keyword evidence="2" id="KW-1185">Reference proteome</keyword>
<feature type="non-terminal residue" evidence="1">
    <location>
        <position position="1"/>
    </location>
</feature>
<dbReference type="EMBL" id="JACEIK010000361">
    <property type="protein sequence ID" value="MCD7455695.1"/>
    <property type="molecule type" value="Genomic_DNA"/>
</dbReference>
<accession>A0ABS8SA40</accession>
<name>A0ABS8SA40_DATST</name>
<organism evidence="1 2">
    <name type="scientific">Datura stramonium</name>
    <name type="common">Jimsonweed</name>
    <name type="synonym">Common thornapple</name>
    <dbReference type="NCBI Taxonomy" id="4076"/>
    <lineage>
        <taxon>Eukaryota</taxon>
        <taxon>Viridiplantae</taxon>
        <taxon>Streptophyta</taxon>
        <taxon>Embryophyta</taxon>
        <taxon>Tracheophyta</taxon>
        <taxon>Spermatophyta</taxon>
        <taxon>Magnoliopsida</taxon>
        <taxon>eudicotyledons</taxon>
        <taxon>Gunneridae</taxon>
        <taxon>Pentapetalae</taxon>
        <taxon>asterids</taxon>
        <taxon>lamiids</taxon>
        <taxon>Solanales</taxon>
        <taxon>Solanaceae</taxon>
        <taxon>Solanoideae</taxon>
        <taxon>Datureae</taxon>
        <taxon>Datura</taxon>
    </lineage>
</organism>
<proteinExistence type="predicted"/>
<sequence>EVRDAVQALRIGICNAKKILCKEGAINVGMVIKDVLRQKKVKTGKIFSFGGLQTRCSWLKKR</sequence>
<gene>
    <name evidence="1" type="ORF">HAX54_029171</name>
</gene>
<feature type="non-terminal residue" evidence="1">
    <location>
        <position position="62"/>
    </location>
</feature>
<protein>
    <submittedName>
        <fullName evidence="1">Uncharacterized protein</fullName>
    </submittedName>
</protein>
<comment type="caution">
    <text evidence="1">The sequence shown here is derived from an EMBL/GenBank/DDBJ whole genome shotgun (WGS) entry which is preliminary data.</text>
</comment>
<evidence type="ECO:0000313" key="1">
    <source>
        <dbReference type="EMBL" id="MCD7455695.1"/>
    </source>
</evidence>
<dbReference type="Proteomes" id="UP000823775">
    <property type="component" value="Unassembled WGS sequence"/>
</dbReference>
<evidence type="ECO:0000313" key="2">
    <source>
        <dbReference type="Proteomes" id="UP000823775"/>
    </source>
</evidence>